<evidence type="ECO:0000256" key="1">
    <source>
        <dbReference type="SAM" id="Phobius"/>
    </source>
</evidence>
<feature type="transmembrane region" description="Helical" evidence="1">
    <location>
        <begin position="35"/>
        <end position="55"/>
    </location>
</feature>
<sequence>MGTRASRAGAAVKGAFKVVVSHLWTNRPKWSAARWTGIILAGFGIVAAVLLAYLGNTKTPPAASTQGFIALVSIVAQVGAGMAFSKDGKADPTHAQRSIGRLLTTAQRAKEARLLAEALYERKVTAAELRFGLGQLSTHLSYLEDGYAEAIADWGAFSPLAMELAARSRPAITESDKGGNNA</sequence>
<dbReference type="EMBL" id="BAABAA010000002">
    <property type="protein sequence ID" value="GAA3548888.1"/>
    <property type="molecule type" value="Genomic_DNA"/>
</dbReference>
<feature type="transmembrane region" description="Helical" evidence="1">
    <location>
        <begin position="67"/>
        <end position="84"/>
    </location>
</feature>
<comment type="caution">
    <text evidence="2">The sequence shown here is derived from an EMBL/GenBank/DDBJ whole genome shotgun (WGS) entry which is preliminary data.</text>
</comment>
<keyword evidence="1" id="KW-0812">Transmembrane</keyword>
<gene>
    <name evidence="2" type="ORF">GCM10022235_15640</name>
</gene>
<name>A0ABP6W9Y0_9ACTN</name>
<protein>
    <recommendedName>
        <fullName evidence="4">SLATT domain-containing protein</fullName>
    </recommendedName>
</protein>
<accession>A0ABP6W9Y0</accession>
<evidence type="ECO:0000313" key="3">
    <source>
        <dbReference type="Proteomes" id="UP001501222"/>
    </source>
</evidence>
<organism evidence="2 3">
    <name type="scientific">Kribbella ginsengisoli</name>
    <dbReference type="NCBI Taxonomy" id="363865"/>
    <lineage>
        <taxon>Bacteria</taxon>
        <taxon>Bacillati</taxon>
        <taxon>Actinomycetota</taxon>
        <taxon>Actinomycetes</taxon>
        <taxon>Propionibacteriales</taxon>
        <taxon>Kribbellaceae</taxon>
        <taxon>Kribbella</taxon>
    </lineage>
</organism>
<keyword evidence="3" id="KW-1185">Reference proteome</keyword>
<keyword evidence="1" id="KW-1133">Transmembrane helix</keyword>
<evidence type="ECO:0000313" key="2">
    <source>
        <dbReference type="EMBL" id="GAA3548888.1"/>
    </source>
</evidence>
<dbReference type="Proteomes" id="UP001501222">
    <property type="component" value="Unassembled WGS sequence"/>
</dbReference>
<keyword evidence="1" id="KW-0472">Membrane</keyword>
<evidence type="ECO:0008006" key="4">
    <source>
        <dbReference type="Google" id="ProtNLM"/>
    </source>
</evidence>
<reference evidence="3" key="1">
    <citation type="journal article" date="2019" name="Int. J. Syst. Evol. Microbiol.">
        <title>The Global Catalogue of Microorganisms (GCM) 10K type strain sequencing project: providing services to taxonomists for standard genome sequencing and annotation.</title>
        <authorList>
            <consortium name="The Broad Institute Genomics Platform"/>
            <consortium name="The Broad Institute Genome Sequencing Center for Infectious Disease"/>
            <person name="Wu L."/>
            <person name="Ma J."/>
        </authorList>
    </citation>
    <scope>NUCLEOTIDE SEQUENCE [LARGE SCALE GENOMIC DNA]</scope>
    <source>
        <strain evidence="3">JCM 16928</strain>
    </source>
</reference>
<proteinExistence type="predicted"/>